<protein>
    <submittedName>
        <fullName evidence="1">Uncharacterized protein</fullName>
    </submittedName>
</protein>
<proteinExistence type="predicted"/>
<reference evidence="1" key="1">
    <citation type="submission" date="2014-09" db="EMBL/GenBank/DDBJ databases">
        <authorList>
            <person name="Magalhaes I.L.F."/>
            <person name="Oliveira U."/>
            <person name="Santos F.R."/>
            <person name="Vidigal T.H.D.A."/>
            <person name="Brescovit A.D."/>
            <person name="Santos A.J."/>
        </authorList>
    </citation>
    <scope>NUCLEOTIDE SEQUENCE</scope>
    <source>
        <tissue evidence="1">Shoot tissue taken approximately 20 cm above the soil surface</tissue>
    </source>
</reference>
<accession>A0A0A9H2F8</accession>
<organism evidence="1">
    <name type="scientific">Arundo donax</name>
    <name type="common">Giant reed</name>
    <name type="synonym">Donax arundinaceus</name>
    <dbReference type="NCBI Taxonomy" id="35708"/>
    <lineage>
        <taxon>Eukaryota</taxon>
        <taxon>Viridiplantae</taxon>
        <taxon>Streptophyta</taxon>
        <taxon>Embryophyta</taxon>
        <taxon>Tracheophyta</taxon>
        <taxon>Spermatophyta</taxon>
        <taxon>Magnoliopsida</taxon>
        <taxon>Liliopsida</taxon>
        <taxon>Poales</taxon>
        <taxon>Poaceae</taxon>
        <taxon>PACMAD clade</taxon>
        <taxon>Arundinoideae</taxon>
        <taxon>Arundineae</taxon>
        <taxon>Arundo</taxon>
    </lineage>
</organism>
<dbReference type="AlphaFoldDB" id="A0A0A9H2F8"/>
<sequence>MLNLRTKEFLVCPKLPKSSSKLGHHRPSNGNTNRIILTSTKCLHSISK</sequence>
<evidence type="ECO:0000313" key="1">
    <source>
        <dbReference type="EMBL" id="JAE31415.1"/>
    </source>
</evidence>
<name>A0A0A9H2F8_ARUDO</name>
<reference evidence="1" key="2">
    <citation type="journal article" date="2015" name="Data Brief">
        <title>Shoot transcriptome of the giant reed, Arundo donax.</title>
        <authorList>
            <person name="Barrero R.A."/>
            <person name="Guerrero F.D."/>
            <person name="Moolhuijzen P."/>
            <person name="Goolsby J.A."/>
            <person name="Tidwell J."/>
            <person name="Bellgard S.E."/>
            <person name="Bellgard M.I."/>
        </authorList>
    </citation>
    <scope>NUCLEOTIDE SEQUENCE</scope>
    <source>
        <tissue evidence="1">Shoot tissue taken approximately 20 cm above the soil surface</tissue>
    </source>
</reference>
<dbReference type="EMBL" id="GBRH01166481">
    <property type="protein sequence ID" value="JAE31415.1"/>
    <property type="molecule type" value="Transcribed_RNA"/>
</dbReference>